<organism evidence="2 3">
    <name type="scientific">Gluconacetobacter diazotrophicus (strain ATCC 49037 / DSM 5601 / CCUG 37298 / CIP 103539 / LMG 7603 / PAl5)</name>
    <dbReference type="NCBI Taxonomy" id="272568"/>
    <lineage>
        <taxon>Bacteria</taxon>
        <taxon>Pseudomonadati</taxon>
        <taxon>Pseudomonadota</taxon>
        <taxon>Alphaproteobacteria</taxon>
        <taxon>Acetobacterales</taxon>
        <taxon>Acetobacteraceae</taxon>
        <taxon>Gluconacetobacter</taxon>
    </lineage>
</organism>
<sequence>MKGKTTRIGSGHTGLLVHTYKSLRGDGAGGDPARGSNHGRVRPRWPLSLIGPHVRSGSNRSRSRKGTGGANWPRGSFPTGGQGQPASRIGGFPAISPGVPSFFDFLATLVLTVCVVGCRSLFTAGAGL</sequence>
<name>A9HRA9_GLUDA</name>
<keyword evidence="3" id="KW-1185">Reference proteome</keyword>
<dbReference type="KEGG" id="gdi:GDI2923"/>
<proteinExistence type="predicted"/>
<accession>A9HRA9</accession>
<dbReference type="AlphaFoldDB" id="A9HRA9"/>
<dbReference type="Proteomes" id="UP000001176">
    <property type="component" value="Chromosome"/>
</dbReference>
<feature type="region of interest" description="Disordered" evidence="1">
    <location>
        <begin position="22"/>
        <end position="91"/>
    </location>
</feature>
<evidence type="ECO:0000313" key="3">
    <source>
        <dbReference type="Proteomes" id="UP000001176"/>
    </source>
</evidence>
<evidence type="ECO:0000256" key="1">
    <source>
        <dbReference type="SAM" id="MobiDB-lite"/>
    </source>
</evidence>
<protein>
    <submittedName>
        <fullName evidence="2">Uncharacterized protein</fullName>
    </submittedName>
</protein>
<reference evidence="2 3" key="1">
    <citation type="journal article" date="2009" name="BMC Genomics">
        <title>Complete genome sequence of the sugarcane nitrogen-fixing endophyte Gluconacetobacter diazotrophicus Pal5.</title>
        <authorList>
            <person name="Bertalan M."/>
            <person name="Albano R."/>
            <person name="Padua V."/>
            <person name="Rouws L."/>
            <person name="Rojas C."/>
            <person name="Hemerly A."/>
            <person name="Teixeira K."/>
            <person name="Schwab S."/>
            <person name="Araujo J."/>
            <person name="Oliveira A."/>
            <person name="Franca L."/>
            <person name="Magalhaes V."/>
            <person name="Alqueres S."/>
            <person name="Cardoso A."/>
            <person name="Almeida W."/>
            <person name="Loureiro M.M."/>
            <person name="Nogueira E."/>
            <person name="Cidade D."/>
            <person name="Oliveira D."/>
            <person name="Simao T."/>
            <person name="Macedo J."/>
            <person name="Valadao A."/>
            <person name="Dreschsel M."/>
            <person name="Freitas F."/>
            <person name="Vidal M."/>
            <person name="Guedes H."/>
            <person name="Rodrigues E."/>
            <person name="Meneses C."/>
            <person name="Brioso P."/>
            <person name="Pozzer L."/>
            <person name="Figueiredo D."/>
            <person name="Montano H."/>
            <person name="Junior J."/>
            <person name="Filho G."/>
            <person name="Flores V."/>
            <person name="Ferreira B."/>
            <person name="Branco A."/>
            <person name="Gonzalez P."/>
            <person name="Guillobel H."/>
            <person name="Lemos M."/>
            <person name="Seibel L."/>
            <person name="Macedo J."/>
            <person name="Alves-Ferreira M."/>
            <person name="Sachetto-Martins G."/>
            <person name="Coelho A."/>
            <person name="Santos E."/>
            <person name="Amaral G."/>
            <person name="Neves A."/>
            <person name="Pacheco A.B."/>
            <person name="Carvalho D."/>
            <person name="Lery L."/>
            <person name="Bisch P."/>
            <person name="Rossle S.C."/>
            <person name="Urmenyi T."/>
            <person name="Kruger W.V."/>
            <person name="Martins O."/>
            <person name="Baldani J.I."/>
            <person name="Ferreira P.C."/>
        </authorList>
    </citation>
    <scope>NUCLEOTIDE SEQUENCE [LARGE SCALE GENOMIC DNA]</scope>
    <source>
        <strain evidence="3">ATCC 49037 / DSM 5601 / CCUG 37298 / CIP 103539 / LMG 7603 / PAl5</strain>
    </source>
</reference>
<gene>
    <name evidence="2" type="ordered locus">GDI2923</name>
</gene>
<evidence type="ECO:0000313" key="2">
    <source>
        <dbReference type="EMBL" id="CAP56866.1"/>
    </source>
</evidence>
<dbReference type="EMBL" id="AM889285">
    <property type="protein sequence ID" value="CAP56866.1"/>
    <property type="molecule type" value="Genomic_DNA"/>
</dbReference>